<evidence type="ECO:0000313" key="2">
    <source>
        <dbReference type="EMBL" id="MBP3959688.1"/>
    </source>
</evidence>
<dbReference type="Proteomes" id="UP000676565">
    <property type="component" value="Unassembled WGS sequence"/>
</dbReference>
<evidence type="ECO:0000313" key="3">
    <source>
        <dbReference type="Proteomes" id="UP000676565"/>
    </source>
</evidence>
<sequence length="152" mass="16708">MRGADMAAWDEFDRPSYERPIEGLKRVARYQRWLIAVVLAQLALWAGFIALTILGRGREPDMQFPVVLTLILGAVGGIFVFLLSWELRGAFAALVFGLATVVPCMGLLILTMVSGYATTELRKHGVKVGVFGASFAAIDERPSLYDDEDAGW</sequence>
<keyword evidence="3" id="KW-1185">Reference proteome</keyword>
<dbReference type="EMBL" id="JAGKQQ010000001">
    <property type="protein sequence ID" value="MBP3959688.1"/>
    <property type="molecule type" value="Genomic_DNA"/>
</dbReference>
<reference evidence="2 3" key="1">
    <citation type="submission" date="2021-04" db="EMBL/GenBank/DDBJ databases">
        <authorList>
            <person name="Ivanova A."/>
        </authorList>
    </citation>
    <scope>NUCLEOTIDE SEQUENCE [LARGE SCALE GENOMIC DNA]</scope>
    <source>
        <strain evidence="2 3">G18</strain>
    </source>
</reference>
<protein>
    <submittedName>
        <fullName evidence="2">Uncharacterized protein</fullName>
    </submittedName>
</protein>
<keyword evidence="1" id="KW-0812">Transmembrane</keyword>
<name>A0ABS5C198_9BACT</name>
<comment type="caution">
    <text evidence="2">The sequence shown here is derived from an EMBL/GenBank/DDBJ whole genome shotgun (WGS) entry which is preliminary data.</text>
</comment>
<feature type="transmembrane region" description="Helical" evidence="1">
    <location>
        <begin position="33"/>
        <end position="54"/>
    </location>
</feature>
<accession>A0ABS5C198</accession>
<gene>
    <name evidence="2" type="ORF">J8F10_30955</name>
</gene>
<keyword evidence="1" id="KW-1133">Transmembrane helix</keyword>
<feature type="transmembrane region" description="Helical" evidence="1">
    <location>
        <begin position="66"/>
        <end position="85"/>
    </location>
</feature>
<dbReference type="RefSeq" id="WP_210660427.1">
    <property type="nucleotide sequence ID" value="NZ_JAGKQQ010000001.1"/>
</dbReference>
<evidence type="ECO:0000256" key="1">
    <source>
        <dbReference type="SAM" id="Phobius"/>
    </source>
</evidence>
<keyword evidence="1" id="KW-0472">Membrane</keyword>
<feature type="transmembrane region" description="Helical" evidence="1">
    <location>
        <begin position="91"/>
        <end position="113"/>
    </location>
</feature>
<organism evidence="2 3">
    <name type="scientific">Gemmata palustris</name>
    <dbReference type="NCBI Taxonomy" id="2822762"/>
    <lineage>
        <taxon>Bacteria</taxon>
        <taxon>Pseudomonadati</taxon>
        <taxon>Planctomycetota</taxon>
        <taxon>Planctomycetia</taxon>
        <taxon>Gemmatales</taxon>
        <taxon>Gemmataceae</taxon>
        <taxon>Gemmata</taxon>
    </lineage>
</organism>
<proteinExistence type="predicted"/>